<gene>
    <name evidence="3" type="ORF">GRG538_LOCUS21431</name>
</gene>
<evidence type="ECO:0000256" key="2">
    <source>
        <dbReference type="SAM" id="MobiDB-lite"/>
    </source>
</evidence>
<dbReference type="PANTHER" id="PTHR47271:SF2">
    <property type="entry name" value="ARGININE DEIMINASE"/>
    <property type="match status" value="1"/>
</dbReference>
<protein>
    <submittedName>
        <fullName evidence="3">Uncharacterized protein</fullName>
    </submittedName>
</protein>
<sequence>MMSNSGIMPHRTNMTNINQIDGDSVSATIPTTEQNTNSTRNAAKRPKQGDDSFELEHRVVNIHNQSITEVNGYANKFIIPPLPNLLFIRDAFSVFEKHVFIWQMAKSARQNELLLLHTVFRFHPYLSTSGLNIVEWQTKNANDEYPTIEGGDVAYLGQSILLIGEDIAGTGVFRQIIVVIIPPQRDYMHLDTIISSVGKHAFTLHSPLTEIMEIFTVETRCINDNVFPKSMWISHVFNIRSGDLENGIINQMIRNNICQVGQIPSQGLFEGGRDAHCMTNAVRRRAK</sequence>
<reference evidence="3" key="1">
    <citation type="submission" date="2021-02" db="EMBL/GenBank/DDBJ databases">
        <authorList>
            <person name="Nowell W R."/>
        </authorList>
    </citation>
    <scope>NUCLEOTIDE SEQUENCE</scope>
</reference>
<dbReference type="EMBL" id="CAJNYT010003555">
    <property type="protein sequence ID" value="CAF3575246.1"/>
    <property type="molecule type" value="Genomic_DNA"/>
</dbReference>
<dbReference type="GO" id="GO:0019546">
    <property type="term" value="P:L-arginine deiminase pathway"/>
    <property type="evidence" value="ECO:0007669"/>
    <property type="project" value="TreeGrafter"/>
</dbReference>
<evidence type="ECO:0000313" key="4">
    <source>
        <dbReference type="Proteomes" id="UP000663872"/>
    </source>
</evidence>
<dbReference type="AlphaFoldDB" id="A0A818M4V6"/>
<name>A0A818M4V6_9BILA</name>
<dbReference type="GO" id="GO:0016990">
    <property type="term" value="F:arginine deiminase activity"/>
    <property type="evidence" value="ECO:0007669"/>
    <property type="project" value="InterPro"/>
</dbReference>
<dbReference type="Proteomes" id="UP000663872">
    <property type="component" value="Unassembled WGS sequence"/>
</dbReference>
<dbReference type="InterPro" id="IPR003876">
    <property type="entry name" value="Arg_deiminase"/>
</dbReference>
<dbReference type="SUPFAM" id="SSF55909">
    <property type="entry name" value="Pentein"/>
    <property type="match status" value="1"/>
</dbReference>
<comment type="caution">
    <text evidence="3">The sequence shown here is derived from an EMBL/GenBank/DDBJ whole genome shotgun (WGS) entry which is preliminary data.</text>
</comment>
<evidence type="ECO:0000256" key="1">
    <source>
        <dbReference type="ARBA" id="ARBA00022801"/>
    </source>
</evidence>
<dbReference type="PRINTS" id="PR01466">
    <property type="entry name" value="ARGDEIMINASE"/>
</dbReference>
<feature type="region of interest" description="Disordered" evidence="2">
    <location>
        <begin position="30"/>
        <end position="51"/>
    </location>
</feature>
<dbReference type="PANTHER" id="PTHR47271">
    <property type="entry name" value="ARGININE DEIMINASE"/>
    <property type="match status" value="1"/>
</dbReference>
<dbReference type="Pfam" id="PF02274">
    <property type="entry name" value="ADI"/>
    <property type="match status" value="1"/>
</dbReference>
<dbReference type="Gene3D" id="3.75.10.10">
    <property type="entry name" value="L-arginine/glycine Amidinotransferase, Chain A"/>
    <property type="match status" value="1"/>
</dbReference>
<evidence type="ECO:0000313" key="3">
    <source>
        <dbReference type="EMBL" id="CAF3575246.1"/>
    </source>
</evidence>
<proteinExistence type="predicted"/>
<organism evidence="3 4">
    <name type="scientific">Rotaria socialis</name>
    <dbReference type="NCBI Taxonomy" id="392032"/>
    <lineage>
        <taxon>Eukaryota</taxon>
        <taxon>Metazoa</taxon>
        <taxon>Spiralia</taxon>
        <taxon>Gnathifera</taxon>
        <taxon>Rotifera</taxon>
        <taxon>Eurotatoria</taxon>
        <taxon>Bdelloidea</taxon>
        <taxon>Philodinida</taxon>
        <taxon>Philodinidae</taxon>
        <taxon>Rotaria</taxon>
    </lineage>
</organism>
<keyword evidence="1" id="KW-0378">Hydrolase</keyword>
<accession>A0A818M4V6</accession>
<feature type="compositionally biased region" description="Polar residues" evidence="2">
    <location>
        <begin position="30"/>
        <end position="41"/>
    </location>
</feature>